<name>A0ABT2UKI1_9BACL</name>
<dbReference type="Proteomes" id="UP001652445">
    <property type="component" value="Unassembled WGS sequence"/>
</dbReference>
<keyword evidence="2" id="KW-1185">Reference proteome</keyword>
<reference evidence="1 2" key="1">
    <citation type="submission" date="2022-09" db="EMBL/GenBank/DDBJ databases">
        <authorList>
            <person name="Han X.L."/>
            <person name="Wang Q."/>
            <person name="Lu T."/>
        </authorList>
    </citation>
    <scope>NUCLEOTIDE SEQUENCE [LARGE SCALE GENOMIC DNA]</scope>
    <source>
        <strain evidence="1 2">WQ 127069</strain>
    </source>
</reference>
<evidence type="ECO:0000313" key="2">
    <source>
        <dbReference type="Proteomes" id="UP001652445"/>
    </source>
</evidence>
<protein>
    <submittedName>
        <fullName evidence="1">Uncharacterized protein</fullName>
    </submittedName>
</protein>
<accession>A0ABT2UKI1</accession>
<dbReference type="RefSeq" id="WP_262686205.1">
    <property type="nucleotide sequence ID" value="NZ_JAOQIO010000094.1"/>
</dbReference>
<evidence type="ECO:0000313" key="1">
    <source>
        <dbReference type="EMBL" id="MCU6795155.1"/>
    </source>
</evidence>
<dbReference type="EMBL" id="JAOQIO010000094">
    <property type="protein sequence ID" value="MCU6795155.1"/>
    <property type="molecule type" value="Genomic_DNA"/>
</dbReference>
<organism evidence="1 2">
    <name type="scientific">Paenibacillus baimaensis</name>
    <dbReference type="NCBI Taxonomy" id="2982185"/>
    <lineage>
        <taxon>Bacteria</taxon>
        <taxon>Bacillati</taxon>
        <taxon>Bacillota</taxon>
        <taxon>Bacilli</taxon>
        <taxon>Bacillales</taxon>
        <taxon>Paenibacillaceae</taxon>
        <taxon>Paenibacillus</taxon>
    </lineage>
</organism>
<comment type="caution">
    <text evidence="1">The sequence shown here is derived from an EMBL/GenBank/DDBJ whole genome shotgun (WGS) entry which is preliminary data.</text>
</comment>
<sequence>MISVIISCSNCGHAVVLNPTEDNQSDVTSTLRKENKFYATISYVDSSEPKIEDDFIAKLTTESKENIRDFVEQNIIEQVDIYTELLDVTFTCKECGDSIELKDI</sequence>
<gene>
    <name evidence="1" type="ORF">OB236_23900</name>
</gene>
<proteinExistence type="predicted"/>